<feature type="domain" description="Pyridoxamine 5'-phosphate oxidase N-terminal" evidence="3">
    <location>
        <begin position="11"/>
        <end position="134"/>
    </location>
</feature>
<evidence type="ECO:0000313" key="4">
    <source>
        <dbReference type="EMBL" id="KAG1902301.1"/>
    </source>
</evidence>
<keyword evidence="2" id="KW-0472">Membrane</keyword>
<proteinExistence type="predicted"/>
<feature type="transmembrane region" description="Helical" evidence="2">
    <location>
        <begin position="233"/>
        <end position="253"/>
    </location>
</feature>
<feature type="transmembrane region" description="Helical" evidence="2">
    <location>
        <begin position="265"/>
        <end position="286"/>
    </location>
</feature>
<comment type="caution">
    <text evidence="4">The sequence shown here is derived from an EMBL/GenBank/DDBJ whole genome shotgun (WGS) entry which is preliminary data.</text>
</comment>
<dbReference type="SUPFAM" id="SSF50475">
    <property type="entry name" value="FMN-binding split barrel"/>
    <property type="match status" value="2"/>
</dbReference>
<accession>A0AAD4E9X4</accession>
<evidence type="ECO:0000256" key="1">
    <source>
        <dbReference type="SAM" id="MobiDB-lite"/>
    </source>
</evidence>
<keyword evidence="5" id="KW-1185">Reference proteome</keyword>
<feature type="compositionally biased region" description="Low complexity" evidence="1">
    <location>
        <begin position="221"/>
        <end position="231"/>
    </location>
</feature>
<dbReference type="Gene3D" id="2.30.110.10">
    <property type="entry name" value="Electron Transport, Fmn-binding Protein, Chain A"/>
    <property type="match status" value="2"/>
</dbReference>
<organism evidence="4 5">
    <name type="scientific">Suillus fuscotomentosus</name>
    <dbReference type="NCBI Taxonomy" id="1912939"/>
    <lineage>
        <taxon>Eukaryota</taxon>
        <taxon>Fungi</taxon>
        <taxon>Dikarya</taxon>
        <taxon>Basidiomycota</taxon>
        <taxon>Agaricomycotina</taxon>
        <taxon>Agaricomycetes</taxon>
        <taxon>Agaricomycetidae</taxon>
        <taxon>Boletales</taxon>
        <taxon>Suillineae</taxon>
        <taxon>Suillaceae</taxon>
        <taxon>Suillus</taxon>
    </lineage>
</organism>
<evidence type="ECO:0000256" key="2">
    <source>
        <dbReference type="SAM" id="Phobius"/>
    </source>
</evidence>
<reference evidence="4" key="1">
    <citation type="journal article" date="2020" name="New Phytol.">
        <title>Comparative genomics reveals dynamic genome evolution in host specialist ectomycorrhizal fungi.</title>
        <authorList>
            <person name="Lofgren L.A."/>
            <person name="Nguyen N.H."/>
            <person name="Vilgalys R."/>
            <person name="Ruytinx J."/>
            <person name="Liao H.L."/>
            <person name="Branco S."/>
            <person name="Kuo A."/>
            <person name="LaButti K."/>
            <person name="Lipzen A."/>
            <person name="Andreopoulos W."/>
            <person name="Pangilinan J."/>
            <person name="Riley R."/>
            <person name="Hundley H."/>
            <person name="Na H."/>
            <person name="Barry K."/>
            <person name="Grigoriev I.V."/>
            <person name="Stajich J.E."/>
            <person name="Kennedy P.G."/>
        </authorList>
    </citation>
    <scope>NUCLEOTIDE SEQUENCE</scope>
    <source>
        <strain evidence="4">FC203</strain>
    </source>
</reference>
<dbReference type="InterPro" id="IPR011576">
    <property type="entry name" value="Pyridox_Oxase_N"/>
</dbReference>
<name>A0AAD4E9X4_9AGAM</name>
<dbReference type="EMBL" id="JABBWK010000017">
    <property type="protein sequence ID" value="KAG1902301.1"/>
    <property type="molecule type" value="Genomic_DNA"/>
</dbReference>
<dbReference type="AlphaFoldDB" id="A0AAD4E9X4"/>
<dbReference type="Pfam" id="PF01243">
    <property type="entry name" value="PNPOx_N"/>
    <property type="match status" value="2"/>
</dbReference>
<gene>
    <name evidence="4" type="ORF">F5891DRAFT_949028</name>
</gene>
<dbReference type="GeneID" id="64669140"/>
<feature type="domain" description="Pyridoxamine 5'-phosphate oxidase N-terminal" evidence="3">
    <location>
        <begin position="323"/>
        <end position="442"/>
    </location>
</feature>
<dbReference type="PANTHER" id="PTHR39336">
    <property type="entry name" value="PYRIDOXAMINE PHOSPHATE OXIDASE FAMILY PROTEIN (AFU_ORTHOLOGUE AFUA_6G11440)"/>
    <property type="match status" value="1"/>
</dbReference>
<dbReference type="Proteomes" id="UP001195769">
    <property type="component" value="Unassembled WGS sequence"/>
</dbReference>
<feature type="region of interest" description="Disordered" evidence="1">
    <location>
        <begin position="206"/>
        <end position="231"/>
    </location>
</feature>
<dbReference type="InterPro" id="IPR012349">
    <property type="entry name" value="Split_barrel_FMN-bd"/>
</dbReference>
<evidence type="ECO:0000259" key="3">
    <source>
        <dbReference type="Pfam" id="PF01243"/>
    </source>
</evidence>
<evidence type="ECO:0000313" key="5">
    <source>
        <dbReference type="Proteomes" id="UP001195769"/>
    </source>
</evidence>
<keyword evidence="2" id="KW-0812">Transmembrane</keyword>
<keyword evidence="2" id="KW-1133">Transmembrane helix</keyword>
<sequence length="571" mass="63257">MAKFYNEIPESLIEWIKKQHMFWVASAPLSPDGHVNLSPKGTADSFHVVNSRRVWYQDLTGSGVETISHIRENGRVTILFNAFEGPPRILRLFGTGTVYEYGTEEYESLISPETRKPGSRAAIVIDVYQCQTTCGFAVPIYDFITHRTQLLRMADIEESRNRVSGTVSSQETDKTGIKAYWVQKNLRSLDGLPGLLVAPDSKVTPVNNFNKESQRPKLRYSSSREGSSQSSGANVAIGFALGALVATAIPYILSVTRKFDILIRAHMHSALYLSCVYSLLCFICCVDTTGFVPNQRTTYTSVDWHQASQIIPMAKYYDEIPESLIEWVRKQHMFWVASAPLGPGGHVNVSPKGTADCFHVVNSHRVWYEDLTGSGVETISHIRENGRITILFHSFEGPPRILRLYGTGTVYEYGTQEYESLIPPETRKPGSRAAIVIDVYQCLTSCGYAVPIYDFVTHRTQLLRSFDIKESHDRATVSTEINPKGLRAYWMRQNLSSVDGLPGLLTAPESKATCSSVFDKGPRPKLHRLSSRDAGVLGTGATLAIGCAIGALVATALPRILSVTGNFGTRT</sequence>
<feature type="transmembrane region" description="Helical" evidence="2">
    <location>
        <begin position="534"/>
        <end position="557"/>
    </location>
</feature>
<protein>
    <recommendedName>
        <fullName evidence="3">Pyridoxamine 5'-phosphate oxidase N-terminal domain-containing protein</fullName>
    </recommendedName>
</protein>
<dbReference type="RefSeq" id="XP_041227876.1">
    <property type="nucleotide sequence ID" value="XM_041374842.1"/>
</dbReference>
<dbReference type="PANTHER" id="PTHR39336:SF3">
    <property type="entry name" value="PYRIDOXAMINE PHOSPHATE OXIDASE"/>
    <property type="match status" value="1"/>
</dbReference>